<dbReference type="HAMAP" id="MF_01401">
    <property type="entry name" value="MsrA"/>
    <property type="match status" value="1"/>
</dbReference>
<comment type="function">
    <text evidence="4">Has an important function as a repair enzyme for proteins that have been inactivated by oxidation. Catalyzes the reversible oxidation-reduction of methionine sulfoxide in proteins to methionine.</text>
</comment>
<dbReference type="PANTHER" id="PTHR43774">
    <property type="entry name" value="PEPTIDE METHIONINE SULFOXIDE REDUCTASE"/>
    <property type="match status" value="1"/>
</dbReference>
<evidence type="ECO:0000256" key="3">
    <source>
        <dbReference type="ARBA" id="ARBA00048782"/>
    </source>
</evidence>
<proteinExistence type="inferred from homology"/>
<dbReference type="PANTHER" id="PTHR43774:SF1">
    <property type="entry name" value="PEPTIDE METHIONINE SULFOXIDE REDUCTASE MSRA 2"/>
    <property type="match status" value="1"/>
</dbReference>
<organism evidence="7 8">
    <name type="scientific">Stieleria bergensis</name>
    <dbReference type="NCBI Taxonomy" id="2528025"/>
    <lineage>
        <taxon>Bacteria</taxon>
        <taxon>Pseudomonadati</taxon>
        <taxon>Planctomycetota</taxon>
        <taxon>Planctomycetia</taxon>
        <taxon>Pirellulales</taxon>
        <taxon>Pirellulaceae</taxon>
        <taxon>Stieleria</taxon>
    </lineage>
</organism>
<gene>
    <name evidence="7" type="primary">mrsA</name>
    <name evidence="4" type="synonym">msrA</name>
    <name evidence="7" type="ORF">SV7mr_46490</name>
</gene>
<dbReference type="Gene3D" id="3.30.1060.10">
    <property type="entry name" value="Peptide methionine sulphoxide reductase MsrA"/>
    <property type="match status" value="1"/>
</dbReference>
<feature type="domain" description="Peptide methionine sulphoxide reductase MsrA" evidence="6">
    <location>
        <begin position="58"/>
        <end position="209"/>
    </location>
</feature>
<evidence type="ECO:0000256" key="5">
    <source>
        <dbReference type="SAM" id="SignalP"/>
    </source>
</evidence>
<keyword evidence="5" id="KW-0732">Signal</keyword>
<dbReference type="AlphaFoldDB" id="A0A517T160"/>
<evidence type="ECO:0000313" key="8">
    <source>
        <dbReference type="Proteomes" id="UP000315003"/>
    </source>
</evidence>
<dbReference type="Pfam" id="PF01625">
    <property type="entry name" value="PMSR"/>
    <property type="match status" value="1"/>
</dbReference>
<dbReference type="NCBIfam" id="TIGR00401">
    <property type="entry name" value="msrA"/>
    <property type="match status" value="1"/>
</dbReference>
<dbReference type="RefSeq" id="WP_145276634.1">
    <property type="nucleotide sequence ID" value="NZ_CP036272.1"/>
</dbReference>
<feature type="signal peptide" evidence="5">
    <location>
        <begin position="1"/>
        <end position="20"/>
    </location>
</feature>
<reference evidence="7 8" key="1">
    <citation type="submission" date="2019-02" db="EMBL/GenBank/DDBJ databases">
        <title>Deep-cultivation of Planctomycetes and their phenomic and genomic characterization uncovers novel biology.</title>
        <authorList>
            <person name="Wiegand S."/>
            <person name="Jogler M."/>
            <person name="Boedeker C."/>
            <person name="Pinto D."/>
            <person name="Vollmers J."/>
            <person name="Rivas-Marin E."/>
            <person name="Kohn T."/>
            <person name="Peeters S.H."/>
            <person name="Heuer A."/>
            <person name="Rast P."/>
            <person name="Oberbeckmann S."/>
            <person name="Bunk B."/>
            <person name="Jeske O."/>
            <person name="Meyerdierks A."/>
            <person name="Storesund J.E."/>
            <person name="Kallscheuer N."/>
            <person name="Luecker S."/>
            <person name="Lage O.M."/>
            <person name="Pohl T."/>
            <person name="Merkel B.J."/>
            <person name="Hornburger P."/>
            <person name="Mueller R.-W."/>
            <person name="Bruemmer F."/>
            <person name="Labrenz M."/>
            <person name="Spormann A.M."/>
            <person name="Op den Camp H."/>
            <person name="Overmann J."/>
            <person name="Amann R."/>
            <person name="Jetten M.S.M."/>
            <person name="Mascher T."/>
            <person name="Medema M.H."/>
            <person name="Devos D.P."/>
            <person name="Kaster A.-K."/>
            <person name="Ovreas L."/>
            <person name="Rohde M."/>
            <person name="Galperin M.Y."/>
            <person name="Jogler C."/>
        </authorList>
    </citation>
    <scope>NUCLEOTIDE SEQUENCE [LARGE SCALE GENOMIC DNA]</scope>
    <source>
        <strain evidence="7 8">SV_7m_r</strain>
    </source>
</reference>
<dbReference type="InterPro" id="IPR036509">
    <property type="entry name" value="Met_Sox_Rdtase_MsrA_sf"/>
</dbReference>
<comment type="similarity">
    <text evidence="4">Belongs to the MsrA Met sulfoxide reductase family.</text>
</comment>
<feature type="chain" id="PRO_5022215146" description="Peptide methionine sulfoxide reductase MsrA" evidence="5">
    <location>
        <begin position="21"/>
        <end position="230"/>
    </location>
</feature>
<name>A0A517T160_9BACT</name>
<comment type="catalytic activity">
    <reaction evidence="2 4">
        <text>L-methionyl-[protein] + [thioredoxin]-disulfide + H2O = L-methionyl-(S)-S-oxide-[protein] + [thioredoxin]-dithiol</text>
        <dbReference type="Rhea" id="RHEA:14217"/>
        <dbReference type="Rhea" id="RHEA-COMP:10698"/>
        <dbReference type="Rhea" id="RHEA-COMP:10700"/>
        <dbReference type="Rhea" id="RHEA-COMP:12313"/>
        <dbReference type="Rhea" id="RHEA-COMP:12315"/>
        <dbReference type="ChEBI" id="CHEBI:15377"/>
        <dbReference type="ChEBI" id="CHEBI:16044"/>
        <dbReference type="ChEBI" id="CHEBI:29950"/>
        <dbReference type="ChEBI" id="CHEBI:44120"/>
        <dbReference type="ChEBI" id="CHEBI:50058"/>
        <dbReference type="EC" id="1.8.4.11"/>
    </reaction>
</comment>
<dbReference type="SUPFAM" id="SSF55068">
    <property type="entry name" value="Peptide methionine sulfoxide reductase"/>
    <property type="match status" value="1"/>
</dbReference>
<dbReference type="GO" id="GO:0033744">
    <property type="term" value="F:L-methionine:thioredoxin-disulfide S-oxidoreductase activity"/>
    <property type="evidence" value="ECO:0007669"/>
    <property type="project" value="RHEA"/>
</dbReference>
<accession>A0A517T160</accession>
<keyword evidence="1 4" id="KW-0560">Oxidoreductase</keyword>
<evidence type="ECO:0000256" key="1">
    <source>
        <dbReference type="ARBA" id="ARBA00023002"/>
    </source>
</evidence>
<evidence type="ECO:0000313" key="7">
    <source>
        <dbReference type="EMBL" id="QDT62102.1"/>
    </source>
</evidence>
<comment type="catalytic activity">
    <reaction evidence="3 4">
        <text>[thioredoxin]-disulfide + L-methionine + H2O = L-methionine (S)-S-oxide + [thioredoxin]-dithiol</text>
        <dbReference type="Rhea" id="RHEA:19993"/>
        <dbReference type="Rhea" id="RHEA-COMP:10698"/>
        <dbReference type="Rhea" id="RHEA-COMP:10700"/>
        <dbReference type="ChEBI" id="CHEBI:15377"/>
        <dbReference type="ChEBI" id="CHEBI:29950"/>
        <dbReference type="ChEBI" id="CHEBI:50058"/>
        <dbReference type="ChEBI" id="CHEBI:57844"/>
        <dbReference type="ChEBI" id="CHEBI:58772"/>
        <dbReference type="EC" id="1.8.4.11"/>
    </reaction>
</comment>
<dbReference type="EC" id="1.8.4.11" evidence="4"/>
<dbReference type="OrthoDB" id="4174719at2"/>
<sequence length="230" mass="25423" precursor="true">MIRKQSVLLCTAVALGAILAAVLPQAVLTQAQGNPVVTAVPAEGDSSDDKQSSGKAVATFAGGCFWCTEAVFERIEGVDNVVSGYIGGSVDNPNYKQVCSGRTGHAEAVEITYDPAKVEFEELMEIFFATHDPTTLNRQGADSGTQYRSSIFFHNDQQLEEAKKYIEKLNKTKYNSKIVTKLEKATKFYPAELYHQDFFQNNPNYGYCQAVVVPKVRKVNRSFSEKLKDK</sequence>
<feature type="active site" evidence="4">
    <location>
        <position position="64"/>
    </location>
</feature>
<evidence type="ECO:0000256" key="2">
    <source>
        <dbReference type="ARBA" id="ARBA00047806"/>
    </source>
</evidence>
<dbReference type="GO" id="GO:0008113">
    <property type="term" value="F:peptide-methionine (S)-S-oxide reductase activity"/>
    <property type="evidence" value="ECO:0007669"/>
    <property type="project" value="UniProtKB-UniRule"/>
</dbReference>
<evidence type="ECO:0000259" key="6">
    <source>
        <dbReference type="Pfam" id="PF01625"/>
    </source>
</evidence>
<dbReference type="Proteomes" id="UP000315003">
    <property type="component" value="Chromosome"/>
</dbReference>
<evidence type="ECO:0000256" key="4">
    <source>
        <dbReference type="HAMAP-Rule" id="MF_01401"/>
    </source>
</evidence>
<dbReference type="EMBL" id="CP036272">
    <property type="protein sequence ID" value="QDT62102.1"/>
    <property type="molecule type" value="Genomic_DNA"/>
</dbReference>
<keyword evidence="8" id="KW-1185">Reference proteome</keyword>
<protein>
    <recommendedName>
        <fullName evidence="4">Peptide methionine sulfoxide reductase MsrA</fullName>
        <shortName evidence="4">Protein-methionine-S-oxide reductase</shortName>
        <ecNumber evidence="4">1.8.4.11</ecNumber>
    </recommendedName>
    <alternativeName>
        <fullName evidence="4">Peptide-methionine (S)-S-oxide reductase</fullName>
        <shortName evidence="4">Peptide Met(O) reductase</shortName>
    </alternativeName>
</protein>
<dbReference type="InterPro" id="IPR002569">
    <property type="entry name" value="Met_Sox_Rdtase_MsrA_dom"/>
</dbReference>